<evidence type="ECO:0000313" key="1">
    <source>
        <dbReference type="EMBL" id="QDT26787.1"/>
    </source>
</evidence>
<dbReference type="Proteomes" id="UP000315647">
    <property type="component" value="Chromosome"/>
</dbReference>
<accession>A0A517Q5A4</accession>
<proteinExistence type="predicted"/>
<name>A0A517Q5A4_9PLAN</name>
<gene>
    <name evidence="1" type="ORF">Enr10x_20970</name>
</gene>
<organism evidence="1 2">
    <name type="scientific">Gimesia panareensis</name>
    <dbReference type="NCBI Taxonomy" id="2527978"/>
    <lineage>
        <taxon>Bacteria</taxon>
        <taxon>Pseudomonadati</taxon>
        <taxon>Planctomycetota</taxon>
        <taxon>Planctomycetia</taxon>
        <taxon>Planctomycetales</taxon>
        <taxon>Planctomycetaceae</taxon>
        <taxon>Gimesia</taxon>
    </lineage>
</organism>
<dbReference type="RefSeq" id="WP_145448953.1">
    <property type="nucleotide sequence ID" value="NZ_CP037421.1"/>
</dbReference>
<evidence type="ECO:0000313" key="2">
    <source>
        <dbReference type="Proteomes" id="UP000315647"/>
    </source>
</evidence>
<sequence>MSNLRIRPKKMNYETDPIRTIEIFKVPSIDTTIEIPDWPDGYIKIYTGTLLSNVKFELDDPMNNGQLVSYEETNITKKLCGSQFANERYTRLVIAERLLASWYILRDLVVLDEEE</sequence>
<protein>
    <submittedName>
        <fullName evidence="1">Uncharacterized protein</fullName>
    </submittedName>
</protein>
<dbReference type="EMBL" id="CP037421">
    <property type="protein sequence ID" value="QDT26787.1"/>
    <property type="molecule type" value="Genomic_DNA"/>
</dbReference>
<keyword evidence="2" id="KW-1185">Reference proteome</keyword>
<reference evidence="1 2" key="1">
    <citation type="submission" date="2019-03" db="EMBL/GenBank/DDBJ databases">
        <title>Deep-cultivation of Planctomycetes and their phenomic and genomic characterization uncovers novel biology.</title>
        <authorList>
            <person name="Wiegand S."/>
            <person name="Jogler M."/>
            <person name="Boedeker C."/>
            <person name="Pinto D."/>
            <person name="Vollmers J."/>
            <person name="Rivas-Marin E."/>
            <person name="Kohn T."/>
            <person name="Peeters S.H."/>
            <person name="Heuer A."/>
            <person name="Rast P."/>
            <person name="Oberbeckmann S."/>
            <person name="Bunk B."/>
            <person name="Jeske O."/>
            <person name="Meyerdierks A."/>
            <person name="Storesund J.E."/>
            <person name="Kallscheuer N."/>
            <person name="Luecker S."/>
            <person name="Lage O.M."/>
            <person name="Pohl T."/>
            <person name="Merkel B.J."/>
            <person name="Hornburger P."/>
            <person name="Mueller R.-W."/>
            <person name="Bruemmer F."/>
            <person name="Labrenz M."/>
            <person name="Spormann A.M."/>
            <person name="Op den Camp H."/>
            <person name="Overmann J."/>
            <person name="Amann R."/>
            <person name="Jetten M.S.M."/>
            <person name="Mascher T."/>
            <person name="Medema M.H."/>
            <person name="Devos D.P."/>
            <person name="Kaster A.-K."/>
            <person name="Ovreas L."/>
            <person name="Rohde M."/>
            <person name="Galperin M.Y."/>
            <person name="Jogler C."/>
        </authorList>
    </citation>
    <scope>NUCLEOTIDE SEQUENCE [LARGE SCALE GENOMIC DNA]</scope>
    <source>
        <strain evidence="1 2">Enr10</strain>
    </source>
</reference>
<dbReference type="AlphaFoldDB" id="A0A517Q5A4"/>